<keyword evidence="6 9" id="KW-1133">Transmembrane helix</keyword>
<gene>
    <name evidence="9" type="primary">ftsQ</name>
    <name evidence="12" type="ORF">IHV25_07650</name>
</gene>
<keyword evidence="13" id="KW-1185">Reference proteome</keyword>
<dbReference type="Gene3D" id="3.10.20.310">
    <property type="entry name" value="membrane protein fhac"/>
    <property type="match status" value="1"/>
</dbReference>
<evidence type="ECO:0000256" key="9">
    <source>
        <dbReference type="HAMAP-Rule" id="MF_00911"/>
    </source>
</evidence>
<keyword evidence="7 9" id="KW-0472">Membrane</keyword>
<dbReference type="GO" id="GO:0043093">
    <property type="term" value="P:FtsZ-dependent cytokinesis"/>
    <property type="evidence" value="ECO:0007669"/>
    <property type="project" value="UniProtKB-UniRule"/>
</dbReference>
<feature type="region of interest" description="Disordered" evidence="10">
    <location>
        <begin position="191"/>
        <end position="223"/>
    </location>
</feature>
<comment type="function">
    <text evidence="9">Essential cell division protein.</text>
</comment>
<evidence type="ECO:0000256" key="10">
    <source>
        <dbReference type="SAM" id="MobiDB-lite"/>
    </source>
</evidence>
<dbReference type="HAMAP" id="MF_00911">
    <property type="entry name" value="FtsQ_subfam"/>
    <property type="match status" value="1"/>
</dbReference>
<evidence type="ECO:0000256" key="2">
    <source>
        <dbReference type="ARBA" id="ARBA00022475"/>
    </source>
</evidence>
<keyword evidence="5 9" id="KW-0812">Transmembrane</keyword>
<evidence type="ECO:0000256" key="8">
    <source>
        <dbReference type="ARBA" id="ARBA00023306"/>
    </source>
</evidence>
<proteinExistence type="inferred from homology"/>
<reference evidence="12" key="1">
    <citation type="submission" date="2020-10" db="EMBL/GenBank/DDBJ databases">
        <title>Genome sequence of the unusual species of purple photosynthetic bacteria, Phaeovibrio sulfidiphilus DSM 23193, type strain.</title>
        <authorList>
            <person name="Kyndt J.A."/>
            <person name="Meyer T.E."/>
        </authorList>
    </citation>
    <scope>NUCLEOTIDE SEQUENCE</scope>
    <source>
        <strain evidence="12">DSM 23193</strain>
    </source>
</reference>
<evidence type="ECO:0000256" key="7">
    <source>
        <dbReference type="ARBA" id="ARBA00023136"/>
    </source>
</evidence>
<dbReference type="GO" id="GO:0090529">
    <property type="term" value="P:cell septum assembly"/>
    <property type="evidence" value="ECO:0007669"/>
    <property type="project" value="InterPro"/>
</dbReference>
<dbReference type="Gene3D" id="3.40.50.11690">
    <property type="entry name" value="Cell division protein FtsQ/DivIB"/>
    <property type="match status" value="1"/>
</dbReference>
<dbReference type="PROSITE" id="PS51779">
    <property type="entry name" value="POTRA"/>
    <property type="match status" value="1"/>
</dbReference>
<dbReference type="InterPro" id="IPR045335">
    <property type="entry name" value="FtsQ_C_sf"/>
</dbReference>
<keyword evidence="3 9" id="KW-0997">Cell inner membrane</keyword>
<dbReference type="Proteomes" id="UP000631034">
    <property type="component" value="Unassembled WGS sequence"/>
</dbReference>
<dbReference type="InterPro" id="IPR034746">
    <property type="entry name" value="POTRA"/>
</dbReference>
<evidence type="ECO:0000256" key="4">
    <source>
        <dbReference type="ARBA" id="ARBA00022618"/>
    </source>
</evidence>
<dbReference type="InterPro" id="IPR013685">
    <property type="entry name" value="POTRA_FtsQ_type"/>
</dbReference>
<protein>
    <recommendedName>
        <fullName evidence="9">Cell division protein FtsQ</fullName>
    </recommendedName>
</protein>
<dbReference type="EMBL" id="JACZHT010000005">
    <property type="protein sequence ID" value="MBE1237521.1"/>
    <property type="molecule type" value="Genomic_DNA"/>
</dbReference>
<evidence type="ECO:0000256" key="6">
    <source>
        <dbReference type="ARBA" id="ARBA00022989"/>
    </source>
</evidence>
<keyword evidence="2 9" id="KW-1003">Cell membrane</keyword>
<dbReference type="PANTHER" id="PTHR35851:SF1">
    <property type="entry name" value="CELL DIVISION PROTEIN FTSQ"/>
    <property type="match status" value="1"/>
</dbReference>
<comment type="caution">
    <text evidence="12">The sequence shown here is derived from an EMBL/GenBank/DDBJ whole genome shotgun (WGS) entry which is preliminary data.</text>
</comment>
<dbReference type="Pfam" id="PF08478">
    <property type="entry name" value="POTRA_1"/>
    <property type="match status" value="1"/>
</dbReference>
<evidence type="ECO:0000313" key="13">
    <source>
        <dbReference type="Proteomes" id="UP000631034"/>
    </source>
</evidence>
<dbReference type="InterPro" id="IPR005548">
    <property type="entry name" value="Cell_div_FtsQ/DivIB_C"/>
</dbReference>
<dbReference type="Pfam" id="PF03799">
    <property type="entry name" value="FtsQ_DivIB_C"/>
    <property type="match status" value="1"/>
</dbReference>
<organism evidence="12 13">
    <name type="scientific">Phaeovibrio sulfidiphilus</name>
    <dbReference type="NCBI Taxonomy" id="1220600"/>
    <lineage>
        <taxon>Bacteria</taxon>
        <taxon>Pseudomonadati</taxon>
        <taxon>Pseudomonadota</taxon>
        <taxon>Alphaproteobacteria</taxon>
        <taxon>Rhodospirillales</taxon>
        <taxon>Rhodospirillaceae</taxon>
        <taxon>Phaeovibrio</taxon>
    </lineage>
</organism>
<dbReference type="PANTHER" id="PTHR35851">
    <property type="entry name" value="CELL DIVISION PROTEIN FTSQ"/>
    <property type="match status" value="1"/>
</dbReference>
<comment type="subcellular location">
    <subcellularLocation>
        <location evidence="9">Cell inner membrane</location>
        <topology evidence="9">Single-pass type II membrane protein</topology>
    </subcellularLocation>
    <subcellularLocation>
        <location evidence="1">Membrane</location>
    </subcellularLocation>
    <text evidence="9">Localizes to the division septum.</text>
</comment>
<dbReference type="GO" id="GO:0032153">
    <property type="term" value="C:cell division site"/>
    <property type="evidence" value="ECO:0007669"/>
    <property type="project" value="UniProtKB-UniRule"/>
</dbReference>
<evidence type="ECO:0000256" key="3">
    <source>
        <dbReference type="ARBA" id="ARBA00022519"/>
    </source>
</evidence>
<accession>A0A8J6YJJ2</accession>
<keyword evidence="8 9" id="KW-0131">Cell cycle</keyword>
<comment type="similarity">
    <text evidence="9">Belongs to the FtsQ/DivIB family. FtsQ subfamily.</text>
</comment>
<sequence length="223" mass="24110">MTPSEDIMAALGPVEGVPLLELDPVALKDRLEALPWVSLARVERRFPDRLHLSLSERTPMALWFHKGQFHVVDTEGKTVSVDVTDLAPSLPYVVGEGAPEATAGLLDLLEAAPALRERVVAATRVGERRWTLHLDTLDDGRGIQVLLPETDPAGAVARLLELDARSSLLARDVSSIDMRLSDRIVVRPRSALKKDEGTGVAPAGRAPFAPDRQPGARKSGQDA</sequence>
<feature type="domain" description="POTRA" evidence="11">
    <location>
        <begin position="1"/>
        <end position="57"/>
    </location>
</feature>
<name>A0A8J6YJJ2_9PROT</name>
<dbReference type="GO" id="GO:0005886">
    <property type="term" value="C:plasma membrane"/>
    <property type="evidence" value="ECO:0007669"/>
    <property type="project" value="UniProtKB-SubCell"/>
</dbReference>
<keyword evidence="4 9" id="KW-0132">Cell division</keyword>
<dbReference type="AlphaFoldDB" id="A0A8J6YJJ2"/>
<evidence type="ECO:0000256" key="1">
    <source>
        <dbReference type="ARBA" id="ARBA00004370"/>
    </source>
</evidence>
<evidence type="ECO:0000259" key="11">
    <source>
        <dbReference type="PROSITE" id="PS51779"/>
    </source>
</evidence>
<dbReference type="InterPro" id="IPR026579">
    <property type="entry name" value="FtsQ"/>
</dbReference>
<evidence type="ECO:0000313" key="12">
    <source>
        <dbReference type="EMBL" id="MBE1237521.1"/>
    </source>
</evidence>
<evidence type="ECO:0000256" key="5">
    <source>
        <dbReference type="ARBA" id="ARBA00022692"/>
    </source>
</evidence>